<comment type="caution">
    <text evidence="2">The sequence shown here is derived from an EMBL/GenBank/DDBJ whole genome shotgun (WGS) entry which is preliminary data.</text>
</comment>
<dbReference type="SUPFAM" id="SSF50969">
    <property type="entry name" value="YVTN repeat-like/Quinoprotein amine dehydrogenase"/>
    <property type="match status" value="1"/>
</dbReference>
<protein>
    <submittedName>
        <fullName evidence="2">Uncharacterized protein</fullName>
    </submittedName>
</protein>
<dbReference type="AlphaFoldDB" id="A0A0D1L475"/>
<feature type="coiled-coil region" evidence="1">
    <location>
        <begin position="18"/>
        <end position="45"/>
    </location>
</feature>
<evidence type="ECO:0000313" key="3">
    <source>
        <dbReference type="Proteomes" id="UP000032247"/>
    </source>
</evidence>
<dbReference type="PATRIC" id="fig|1423.173.peg.237"/>
<reference evidence="2 3" key="1">
    <citation type="submission" date="2014-12" db="EMBL/GenBank/DDBJ databases">
        <title>Comparative genome analysis of Bacillus coagulans HM-08, Clostridium butyricum HM-68, Bacillus subtilis HM-66 and Bacillus licheniformis BL-09.</title>
        <authorList>
            <person name="Zhang H."/>
        </authorList>
    </citation>
    <scope>NUCLEOTIDE SEQUENCE [LARGE SCALE GENOMIC DNA]</scope>
    <source>
        <strain evidence="2 3">HM-66</strain>
    </source>
</reference>
<dbReference type="EMBL" id="JXBC01000001">
    <property type="protein sequence ID" value="KIU13117.1"/>
    <property type="molecule type" value="Genomic_DNA"/>
</dbReference>
<organism evidence="2 3">
    <name type="scientific">Bacillus subtilis</name>
    <dbReference type="NCBI Taxonomy" id="1423"/>
    <lineage>
        <taxon>Bacteria</taxon>
        <taxon>Bacillati</taxon>
        <taxon>Bacillota</taxon>
        <taxon>Bacilli</taxon>
        <taxon>Bacillales</taxon>
        <taxon>Bacillaceae</taxon>
        <taxon>Bacillus</taxon>
    </lineage>
</organism>
<evidence type="ECO:0000256" key="1">
    <source>
        <dbReference type="SAM" id="Coils"/>
    </source>
</evidence>
<proteinExistence type="predicted"/>
<name>A0A0D1L475_BACIU</name>
<keyword evidence="1" id="KW-0175">Coiled coil</keyword>
<gene>
    <name evidence="2" type="ORF">SC09_Contig17orf00280</name>
</gene>
<accession>A0A0D1L475</accession>
<sequence>MTLYLNKRHGDAPNIKLFNQLDENAKATEREVNLLEDRLKYHKKAKTAHTSDQIKHKDELSVFQEIEISKKRLNNLILNADGSNVKEVIDLRVNNKGEVFNTANDRLFNTEKNIDGLYRELTKRNLMFEEYLNYQKIIFSVPARDHTRPFPQALSINQDDDELYVARQENGGTVCIISRYQLSSAKFKDSRQFTIANSTYNEGLPWFKNSSGDLCFLVRQKFENELSIFNYTSGEIVQTMQVLGSYKTGNDIDKKYFISGNSTNEKMDRIYIYDFQSIVAGSPILLMEVMVNNKEIMFEKVQGITFHENKIILGQGKGAPAITVINLDGSIAKAYSFSRDSFADLIQENYDFDRNNYDFENEGICMFNHNGYVIPALLQVTVERSGKETIFVTLAGAQDGTLISTQPVQRPNITEITYDKVALHMPNRNFVTNGAFDVWQRGTSFTNDGVFTADRWLVNAVGTNESGINRAERVKKPMSAPFSNKYGLRITKLKNVSNMSRTDLIQRIENPTQFRSGENYTLALWARTNKSSHRMKLHLDMTHDGKHDNLAVRSCQVTTRLTFFVLNIKMPDMSAYKFKEEDYVEVQIDVETTNSSSYDSLAPGEWVEFYLVKLEKGRLATPYVARSLTEEIAECQRYYQVYSTDTVKQVDLRPTMRKAPKISKRPDGNYGYDAELPEIPTY</sequence>
<evidence type="ECO:0000313" key="2">
    <source>
        <dbReference type="EMBL" id="KIU13117.1"/>
    </source>
</evidence>
<dbReference type="InterPro" id="IPR011044">
    <property type="entry name" value="Quino_amine_DH_bsu"/>
</dbReference>
<dbReference type="Proteomes" id="UP000032247">
    <property type="component" value="Unassembled WGS sequence"/>
</dbReference>